<reference evidence="2 5" key="1">
    <citation type="submission" date="2020-07" db="EMBL/GenBank/DDBJ databases">
        <title>A pangenomic view of the genus Pectobacterium provides insights into genome organization, phylogeny, and virulence.</title>
        <authorList>
            <person name="Jonkheer E."/>
            <person name="Brankovics B."/>
            <person name="Houwers I."/>
            <person name="Van Der Wolf J."/>
            <person name="Bonants P."/>
            <person name="Vreeburg R."/>
            <person name="Bollema R."/>
            <person name="De Haan J."/>
            <person name="Berke L."/>
            <person name="De Ridder D."/>
            <person name="Smit S."/>
            <person name="Van Der Lee T.A.J."/>
        </authorList>
    </citation>
    <scope>NUCLEOTIDE SEQUENCE [LARGE SCALE GENOMIC DNA]</scope>
    <source>
        <strain evidence="2 5">NAK:384</strain>
    </source>
</reference>
<sequence length="131" mass="13960">MRNTSISMFMLALFSFAADAATSIAIDPQKNCVSAAITDTLAGTPVKFTLEQGRYVFSLVSNSMNCDATPNKCIIDSVLLQGGFKTTRWGGVVTSTPTVVDTTGSPFIAYVSDDNCYDNIGKATLLIQKAE</sequence>
<organism evidence="3 4">
    <name type="scientific">Pectobacterium brasiliense</name>
    <dbReference type="NCBI Taxonomy" id="180957"/>
    <lineage>
        <taxon>Bacteria</taxon>
        <taxon>Pseudomonadati</taxon>
        <taxon>Pseudomonadota</taxon>
        <taxon>Gammaproteobacteria</taxon>
        <taxon>Enterobacterales</taxon>
        <taxon>Pectobacteriaceae</taxon>
        <taxon>Pectobacterium</taxon>
    </lineage>
</organism>
<reference evidence="3 4" key="2">
    <citation type="submission" date="2020-11" db="EMBL/GenBank/DDBJ databases">
        <title>Complete genome sequence of Pectobacterium brasiliense strain F126.</title>
        <authorList>
            <person name="Miroshnikov K."/>
            <person name="Vo T.N.H."/>
            <person name="Khodykina M.V."/>
            <person name="Kabanova A.P."/>
            <person name="Shneider M."/>
            <person name="Korzhenkov A."/>
            <person name="Toschakov S.V."/>
            <person name="Miroshnikov K.A."/>
            <person name="Ignatov A.N."/>
            <person name="Mikhailova Y.V."/>
            <person name="Shelenkov A."/>
            <person name="Yanushevich Y.G."/>
            <person name="Evseev P.V."/>
        </authorList>
    </citation>
    <scope>NUCLEOTIDE SEQUENCE [LARGE SCALE GENOMIC DNA]</scope>
    <source>
        <strain evidence="3 4">F126</strain>
    </source>
</reference>
<evidence type="ECO:0000313" key="3">
    <source>
        <dbReference type="EMBL" id="QPK26026.1"/>
    </source>
</evidence>
<keyword evidence="1" id="KW-0732">Signal</keyword>
<gene>
    <name evidence="3" type="ORF">F126LOC_009745</name>
    <name evidence="2" type="ORF">H4F48_17890</name>
</gene>
<evidence type="ECO:0000313" key="2">
    <source>
        <dbReference type="EMBL" id="MBN3107933.1"/>
    </source>
</evidence>
<dbReference type="EMBL" id="JACGET010000023">
    <property type="protein sequence ID" value="MBN3107933.1"/>
    <property type="molecule type" value="Genomic_DNA"/>
</dbReference>
<dbReference type="Proteomes" id="UP000269351">
    <property type="component" value="Chromosome"/>
</dbReference>
<dbReference type="EMBL" id="CP065031">
    <property type="protein sequence ID" value="QPK26026.1"/>
    <property type="molecule type" value="Genomic_DNA"/>
</dbReference>
<evidence type="ECO:0000313" key="5">
    <source>
        <dbReference type="Proteomes" id="UP000762586"/>
    </source>
</evidence>
<dbReference type="Proteomes" id="UP000762586">
    <property type="component" value="Unassembled WGS sequence"/>
</dbReference>
<keyword evidence="5" id="KW-1185">Reference proteome</keyword>
<feature type="chain" id="PRO_5044603651" evidence="1">
    <location>
        <begin position="21"/>
        <end position="131"/>
    </location>
</feature>
<accession>A0A433N0Q8</accession>
<proteinExistence type="predicted"/>
<protein>
    <submittedName>
        <fullName evidence="3">Uncharacterized protein</fullName>
    </submittedName>
</protein>
<name>A0A433N0Q8_9GAMM</name>
<dbReference type="RefSeq" id="WP_119871313.1">
    <property type="nucleotide sequence ID" value="NZ_BSWF01000019.1"/>
</dbReference>
<evidence type="ECO:0000313" key="4">
    <source>
        <dbReference type="Proteomes" id="UP000269351"/>
    </source>
</evidence>
<dbReference type="AlphaFoldDB" id="A0A433N0Q8"/>
<evidence type="ECO:0000256" key="1">
    <source>
        <dbReference type="SAM" id="SignalP"/>
    </source>
</evidence>
<feature type="signal peptide" evidence="1">
    <location>
        <begin position="1"/>
        <end position="20"/>
    </location>
</feature>